<dbReference type="GO" id="GO:0016020">
    <property type="term" value="C:membrane"/>
    <property type="evidence" value="ECO:0007669"/>
    <property type="project" value="UniProtKB-SubCell"/>
</dbReference>
<sequence length="302" mass="34625">MVALAPLFTVLIYRIFWQVIYSRRIYLSLVPLTVGVMLVCSSNVKFHSIGFFCSLMSTLIFATQNIFSKKLFLHARHANLEQIQTKLNKNNQNNSLNSPINTTAQNIGNKVADLKLDKLNLLFYSAFLAFILMFPIWMYTEGIQFFTDYSILPSMKVSFLFLLNGVTNFTQNMFAFTILSLVSPVTYSIASLVKRIFVITASIIWFGDSVSKLQGFGIFLTFLGLWMYDQARMDVAKSEARLNLTESTTLTLPTTNILNKNRDEEEKSRSWNKDSIPRSNSFNKNINLNEIYSRGSYLKEVY</sequence>
<reference evidence="7" key="1">
    <citation type="submission" date="2020-05" db="EMBL/GenBank/DDBJ databases">
        <title>Phylogenomic resolution of chytrid fungi.</title>
        <authorList>
            <person name="Stajich J.E."/>
            <person name="Amses K."/>
            <person name="Simmons R."/>
            <person name="Seto K."/>
            <person name="Myers J."/>
            <person name="Bonds A."/>
            <person name="Quandt C.A."/>
            <person name="Barry K."/>
            <person name="Liu P."/>
            <person name="Grigoriev I."/>
            <person name="Longcore J.E."/>
            <person name="James T.Y."/>
        </authorList>
    </citation>
    <scope>NUCLEOTIDE SEQUENCE</scope>
    <source>
        <strain evidence="7">JEL0476</strain>
    </source>
</reference>
<dbReference type="InterPro" id="IPR050186">
    <property type="entry name" value="TPT_transporter"/>
</dbReference>
<dbReference type="PANTHER" id="PTHR11132">
    <property type="entry name" value="SOLUTE CARRIER FAMILY 35"/>
    <property type="match status" value="1"/>
</dbReference>
<proteinExistence type="predicted"/>
<dbReference type="EMBL" id="JADGJW010000012">
    <property type="protein sequence ID" value="KAJ3227685.1"/>
    <property type="molecule type" value="Genomic_DNA"/>
</dbReference>
<evidence type="ECO:0000256" key="2">
    <source>
        <dbReference type="ARBA" id="ARBA00022692"/>
    </source>
</evidence>
<gene>
    <name evidence="7" type="primary">SLY41</name>
    <name evidence="7" type="ORF">HK099_000790</name>
</gene>
<evidence type="ECO:0000313" key="7">
    <source>
        <dbReference type="EMBL" id="KAJ3227685.1"/>
    </source>
</evidence>
<name>A0AAD5U7T1_9FUNG</name>
<dbReference type="Proteomes" id="UP001211065">
    <property type="component" value="Unassembled WGS sequence"/>
</dbReference>
<evidence type="ECO:0000256" key="4">
    <source>
        <dbReference type="ARBA" id="ARBA00023136"/>
    </source>
</evidence>
<keyword evidence="2 5" id="KW-0812">Transmembrane</keyword>
<keyword evidence="4 5" id="KW-0472">Membrane</keyword>
<keyword evidence="3 5" id="KW-1133">Transmembrane helix</keyword>
<accession>A0AAD5U7T1</accession>
<feature type="transmembrane region" description="Helical" evidence="5">
    <location>
        <begin position="119"/>
        <end position="139"/>
    </location>
</feature>
<feature type="transmembrane region" description="Helical" evidence="5">
    <location>
        <begin position="189"/>
        <end position="207"/>
    </location>
</feature>
<feature type="transmembrane region" description="Helical" evidence="5">
    <location>
        <begin position="46"/>
        <end position="67"/>
    </location>
</feature>
<evidence type="ECO:0000256" key="1">
    <source>
        <dbReference type="ARBA" id="ARBA00004141"/>
    </source>
</evidence>
<evidence type="ECO:0000259" key="6">
    <source>
        <dbReference type="Pfam" id="PF03151"/>
    </source>
</evidence>
<dbReference type="Pfam" id="PF03151">
    <property type="entry name" value="TPT"/>
    <property type="match status" value="2"/>
</dbReference>
<evidence type="ECO:0000313" key="8">
    <source>
        <dbReference type="Proteomes" id="UP001211065"/>
    </source>
</evidence>
<keyword evidence="8" id="KW-1185">Reference proteome</keyword>
<feature type="transmembrane region" description="Helical" evidence="5">
    <location>
        <begin position="159"/>
        <end position="182"/>
    </location>
</feature>
<protein>
    <submittedName>
        <fullName evidence="7">Suppressor of loss of ypt1</fullName>
    </submittedName>
</protein>
<evidence type="ECO:0000256" key="3">
    <source>
        <dbReference type="ARBA" id="ARBA00022989"/>
    </source>
</evidence>
<comment type="subcellular location">
    <subcellularLocation>
        <location evidence="1">Membrane</location>
        <topology evidence="1">Multi-pass membrane protein</topology>
    </subcellularLocation>
</comment>
<dbReference type="InterPro" id="IPR004853">
    <property type="entry name" value="Sugar_P_trans_dom"/>
</dbReference>
<evidence type="ECO:0000256" key="5">
    <source>
        <dbReference type="SAM" id="Phobius"/>
    </source>
</evidence>
<organism evidence="7 8">
    <name type="scientific">Clydaea vesicula</name>
    <dbReference type="NCBI Taxonomy" id="447962"/>
    <lineage>
        <taxon>Eukaryota</taxon>
        <taxon>Fungi</taxon>
        <taxon>Fungi incertae sedis</taxon>
        <taxon>Chytridiomycota</taxon>
        <taxon>Chytridiomycota incertae sedis</taxon>
        <taxon>Chytridiomycetes</taxon>
        <taxon>Lobulomycetales</taxon>
        <taxon>Lobulomycetaceae</taxon>
        <taxon>Clydaea</taxon>
    </lineage>
</organism>
<feature type="domain" description="Sugar phosphate transporter" evidence="6">
    <location>
        <begin position="3"/>
        <end position="82"/>
    </location>
</feature>
<dbReference type="AlphaFoldDB" id="A0AAD5U7T1"/>
<feature type="domain" description="Sugar phosphate transporter" evidence="6">
    <location>
        <begin position="98"/>
        <end position="228"/>
    </location>
</feature>
<comment type="caution">
    <text evidence="7">The sequence shown here is derived from an EMBL/GenBank/DDBJ whole genome shotgun (WGS) entry which is preliminary data.</text>
</comment>